<feature type="region of interest" description="Disordered" evidence="1">
    <location>
        <begin position="230"/>
        <end position="253"/>
    </location>
</feature>
<feature type="compositionally biased region" description="Polar residues" evidence="1">
    <location>
        <begin position="290"/>
        <end position="299"/>
    </location>
</feature>
<dbReference type="AlphaFoldDB" id="A0AAD6J670"/>
<sequence>MLPIHSALHGHSYARDRYSPFANIQPARNSSNESRSSNPPAELSSTADFEIEWPIIEQAAYEDLEVEKEEGKEEELENEETLQGLLSQSDHGQDSDSSDQSDNHTHNHNNDTPWPSPRLVQTHHTCGLPHVCTTECRRIKFTPYISSQAQNKMKGLALPSPSPSPPPLIIYMSAFKGDSRYPPAPPPSPAWTPPPSPPYCPPYEEHQTLGAYNVPIITSARPQVNYSLRTMPPSSAGPSRLPSHRNFSSTSSIETTASQYEEYKAFDFGVSSYGADYDSAAPPPPVPLYRTTSQPATRSRSIRKYKGKAAMKSSKSSPSSPTSYRGYEKTEQSFSFFEWDIDEPSVPAIQWSKFKSSKNWKKRRGSDSDESQTGKRSVREKAGRLCKKLESAFLKSK</sequence>
<dbReference type="Proteomes" id="UP001221413">
    <property type="component" value="Unassembled WGS sequence"/>
</dbReference>
<gene>
    <name evidence="2" type="ORF">Dda_0372</name>
</gene>
<dbReference type="EMBL" id="JAQGDS010000001">
    <property type="protein sequence ID" value="KAJ6264229.1"/>
    <property type="molecule type" value="Genomic_DNA"/>
</dbReference>
<accession>A0AAD6J670</accession>
<feature type="region of interest" description="Disordered" evidence="1">
    <location>
        <begin position="281"/>
        <end position="326"/>
    </location>
</feature>
<evidence type="ECO:0000313" key="2">
    <source>
        <dbReference type="EMBL" id="KAJ6264229.1"/>
    </source>
</evidence>
<organism evidence="2 3">
    <name type="scientific">Drechslerella dactyloides</name>
    <name type="common">Nematode-trapping fungus</name>
    <name type="synonym">Arthrobotrys dactyloides</name>
    <dbReference type="NCBI Taxonomy" id="74499"/>
    <lineage>
        <taxon>Eukaryota</taxon>
        <taxon>Fungi</taxon>
        <taxon>Dikarya</taxon>
        <taxon>Ascomycota</taxon>
        <taxon>Pezizomycotina</taxon>
        <taxon>Orbiliomycetes</taxon>
        <taxon>Orbiliales</taxon>
        <taxon>Orbiliaceae</taxon>
        <taxon>Drechslerella</taxon>
    </lineage>
</organism>
<proteinExistence type="predicted"/>
<keyword evidence="3" id="KW-1185">Reference proteome</keyword>
<feature type="compositionally biased region" description="Low complexity" evidence="1">
    <location>
        <begin position="81"/>
        <end position="90"/>
    </location>
</feature>
<feature type="compositionally biased region" description="Basic residues" evidence="1">
    <location>
        <begin position="355"/>
        <end position="364"/>
    </location>
</feature>
<feature type="compositionally biased region" description="Basic residues" evidence="1">
    <location>
        <begin position="300"/>
        <end position="309"/>
    </location>
</feature>
<evidence type="ECO:0000256" key="1">
    <source>
        <dbReference type="SAM" id="MobiDB-lite"/>
    </source>
</evidence>
<feature type="region of interest" description="Disordered" evidence="1">
    <location>
        <begin position="23"/>
        <end position="50"/>
    </location>
</feature>
<evidence type="ECO:0000313" key="3">
    <source>
        <dbReference type="Proteomes" id="UP001221413"/>
    </source>
</evidence>
<comment type="caution">
    <text evidence="2">The sequence shown here is derived from an EMBL/GenBank/DDBJ whole genome shotgun (WGS) entry which is preliminary data.</text>
</comment>
<feature type="compositionally biased region" description="Low complexity" evidence="1">
    <location>
        <begin position="26"/>
        <end position="42"/>
    </location>
</feature>
<feature type="region of interest" description="Disordered" evidence="1">
    <location>
        <begin position="65"/>
        <end position="118"/>
    </location>
</feature>
<feature type="compositionally biased region" description="Acidic residues" evidence="1">
    <location>
        <begin position="65"/>
        <end position="80"/>
    </location>
</feature>
<protein>
    <submittedName>
        <fullName evidence="2">Uncharacterized protein</fullName>
    </submittedName>
</protein>
<feature type="region of interest" description="Disordered" evidence="1">
    <location>
        <begin position="355"/>
        <end position="383"/>
    </location>
</feature>
<feature type="compositionally biased region" description="Low complexity" evidence="1">
    <location>
        <begin position="312"/>
        <end position="323"/>
    </location>
</feature>
<reference evidence="2" key="1">
    <citation type="submission" date="2023-01" db="EMBL/GenBank/DDBJ databases">
        <title>The chitinases involved in constricting ring structure development in the nematode-trapping fungus Drechslerella dactyloides.</title>
        <authorList>
            <person name="Wang R."/>
            <person name="Zhang L."/>
            <person name="Tang P."/>
            <person name="Li S."/>
            <person name="Liang L."/>
        </authorList>
    </citation>
    <scope>NUCLEOTIDE SEQUENCE</scope>
    <source>
        <strain evidence="2">YMF1.00031</strain>
    </source>
</reference>
<name>A0AAD6J670_DREDA</name>